<evidence type="ECO:0000313" key="4">
    <source>
        <dbReference type="Proteomes" id="UP000182961"/>
    </source>
</evidence>
<accession>A0A1I4TGU8</accession>
<dbReference type="EMBL" id="FOUT01000002">
    <property type="protein sequence ID" value="SFM75922.1"/>
    <property type="molecule type" value="Genomic_DNA"/>
</dbReference>
<evidence type="ECO:0000259" key="2">
    <source>
        <dbReference type="PROSITE" id="PS50983"/>
    </source>
</evidence>
<evidence type="ECO:0000256" key="1">
    <source>
        <dbReference type="ARBA" id="ARBA00022729"/>
    </source>
</evidence>
<organism evidence="3 4">
    <name type="scientific">Flavobacterium succinicans</name>
    <dbReference type="NCBI Taxonomy" id="29536"/>
    <lineage>
        <taxon>Bacteria</taxon>
        <taxon>Pseudomonadati</taxon>
        <taxon>Bacteroidota</taxon>
        <taxon>Flavobacteriia</taxon>
        <taxon>Flavobacteriales</taxon>
        <taxon>Flavobacteriaceae</taxon>
        <taxon>Flavobacterium</taxon>
    </lineage>
</organism>
<dbReference type="PANTHER" id="PTHR30535:SF35">
    <property type="entry name" value="PERIPLASMIC BINDING PROTEIN"/>
    <property type="match status" value="1"/>
</dbReference>
<feature type="domain" description="Fe/B12 periplasmic-binding" evidence="2">
    <location>
        <begin position="34"/>
        <end position="281"/>
    </location>
</feature>
<name>A0A1I4TGU8_9FLAO</name>
<protein>
    <submittedName>
        <fullName evidence="3">ABC-type Fe3+-hydroxamate transport system, substrate-binding protein</fullName>
    </submittedName>
</protein>
<dbReference type="Gene3D" id="3.40.50.1980">
    <property type="entry name" value="Nitrogenase molybdenum iron protein domain"/>
    <property type="match status" value="2"/>
</dbReference>
<reference evidence="4" key="1">
    <citation type="submission" date="2016-10" db="EMBL/GenBank/DDBJ databases">
        <authorList>
            <person name="Varghese N."/>
            <person name="Submissions S."/>
        </authorList>
    </citation>
    <scope>NUCLEOTIDE SEQUENCE [LARGE SCALE GENOMIC DNA]</scope>
    <source>
        <strain evidence="4">DSM 4002</strain>
    </source>
</reference>
<dbReference type="Proteomes" id="UP000182961">
    <property type="component" value="Unassembled WGS sequence"/>
</dbReference>
<dbReference type="InterPro" id="IPR002491">
    <property type="entry name" value="ABC_transptr_periplasmic_BD"/>
</dbReference>
<dbReference type="AlphaFoldDB" id="A0A1I4TGU8"/>
<dbReference type="PROSITE" id="PS50983">
    <property type="entry name" value="FE_B12_PBP"/>
    <property type="match status" value="1"/>
</dbReference>
<dbReference type="InterPro" id="IPR054828">
    <property type="entry name" value="Vit_B12_bind_prot"/>
</dbReference>
<dbReference type="STRING" id="29536.FLB_07620"/>
<dbReference type="eggNOG" id="COG0614">
    <property type="taxonomic scope" value="Bacteria"/>
</dbReference>
<gene>
    <name evidence="3" type="ORF">SAMN05444143_102117</name>
</gene>
<evidence type="ECO:0000313" key="3">
    <source>
        <dbReference type="EMBL" id="SFM75922.1"/>
    </source>
</evidence>
<keyword evidence="4" id="KW-1185">Reference proteome</keyword>
<dbReference type="Pfam" id="PF01497">
    <property type="entry name" value="Peripla_BP_2"/>
    <property type="match status" value="1"/>
</dbReference>
<dbReference type="InterPro" id="IPR050902">
    <property type="entry name" value="ABC_Transporter_SBP"/>
</dbReference>
<dbReference type="PANTHER" id="PTHR30535">
    <property type="entry name" value="VITAMIN B12-BINDING PROTEIN"/>
    <property type="match status" value="1"/>
</dbReference>
<dbReference type="SUPFAM" id="SSF53807">
    <property type="entry name" value="Helical backbone' metal receptor"/>
    <property type="match status" value="1"/>
</dbReference>
<proteinExistence type="predicted"/>
<sequence length="281" mass="32022">MHKSLRPLRLNSISMKQLTDQIGTSHFLESTPRRIVSLVPSQTELLFDLGLEDQIVGITKFCVHPKQLLTTKKIVGGTKQVHFDKIKALQPDIIICNKEENTLEMVQELSAIALVWVTNVVTIADNFQMITDFGLLFDTTAEAKILNESIHLELADFTTFIATIPTQNAVYFIWKKPYMIAGSGTFINELLQLNRFDNFFGTQSRYPEIAVDASTRYDAVDLVLLSSEPYPFKNEDVAEFTSFFPNAKIRLVDGEYFSWHGSRLLKAISYFKLFHQTILTE</sequence>
<dbReference type="NCBIfam" id="NF038402">
    <property type="entry name" value="TroA_like"/>
    <property type="match status" value="1"/>
</dbReference>
<keyword evidence="1" id="KW-0732">Signal</keyword>